<evidence type="ECO:0000259" key="1">
    <source>
        <dbReference type="Pfam" id="PF13480"/>
    </source>
</evidence>
<accession>A0A7X3K3N6</accession>
<sequence length="411" mass="44999">MTATGALAGRENRRARGADAVSYGLTASTIRDRAGIEVIADCWLGLEARGTGFNLFQSLGWALAIFDFERERGNAAFDPVIVTILDGHQLVGVLPLERIRTGVRSLLVPLGNGFAQATDALLDADLDPGAAVTRLLRAAVAAAPCDGISLLKVRDGSALAQGLPRASFQTGEKQGAPYVALDAFPDFAGYFSTIRSKTRKNIRNARNRLEREGPVEHLVVADAAERQALIERTLEARAERLKEQGLTSRAFLDSGFRDFCTSLVARNDIDLRAFSLQYQGRPLAEQWGFVHGGRYYAYVASRDFSHSDESPGKLHLSDIIRSCAEQGMKGCDLGVPAMPYKLTFATETMIVRDYALPVTLRGRVLFQAWDVWLRPSLKRLVLALPAGLRSALMRLAGRGHLSRSFLTRPRL</sequence>
<protein>
    <submittedName>
        <fullName evidence="2">GNAT family N-acetyltransferase</fullName>
    </submittedName>
</protein>
<feature type="domain" description="BioF2-like acetyltransferase" evidence="1">
    <location>
        <begin position="196"/>
        <end position="341"/>
    </location>
</feature>
<comment type="caution">
    <text evidence="2">The sequence shown here is derived from an EMBL/GenBank/DDBJ whole genome shotgun (WGS) entry which is preliminary data.</text>
</comment>
<dbReference type="AlphaFoldDB" id="A0A7X3K3N6"/>
<dbReference type="EMBL" id="WQRF01000002">
    <property type="protein sequence ID" value="MVS99471.1"/>
    <property type="molecule type" value="Genomic_DNA"/>
</dbReference>
<evidence type="ECO:0000313" key="3">
    <source>
        <dbReference type="Proteomes" id="UP000438106"/>
    </source>
</evidence>
<dbReference type="GO" id="GO:0016740">
    <property type="term" value="F:transferase activity"/>
    <property type="evidence" value="ECO:0007669"/>
    <property type="project" value="UniProtKB-KW"/>
</dbReference>
<proteinExistence type="predicted"/>
<keyword evidence="3" id="KW-1185">Reference proteome</keyword>
<dbReference type="RefSeq" id="WP_157290288.1">
    <property type="nucleotide sequence ID" value="NZ_WQRF01000002.1"/>
</dbReference>
<dbReference type="Proteomes" id="UP000438106">
    <property type="component" value="Unassembled WGS sequence"/>
</dbReference>
<dbReference type="SUPFAM" id="SSF55729">
    <property type="entry name" value="Acyl-CoA N-acyltransferases (Nat)"/>
    <property type="match status" value="1"/>
</dbReference>
<dbReference type="Gene3D" id="3.40.630.30">
    <property type="match status" value="1"/>
</dbReference>
<name>A0A7X3K3N6_9HYPH</name>
<keyword evidence="2" id="KW-0808">Transferase</keyword>
<dbReference type="InterPro" id="IPR038740">
    <property type="entry name" value="BioF2-like_GNAT_dom"/>
</dbReference>
<evidence type="ECO:0000313" key="2">
    <source>
        <dbReference type="EMBL" id="MVS99471.1"/>
    </source>
</evidence>
<dbReference type="InterPro" id="IPR016181">
    <property type="entry name" value="Acyl_CoA_acyltransferase"/>
</dbReference>
<dbReference type="Pfam" id="PF13480">
    <property type="entry name" value="Acetyltransf_6"/>
    <property type="match status" value="1"/>
</dbReference>
<organism evidence="2 3">
    <name type="scientific">Devosia marina</name>
    <dbReference type="NCBI Taxonomy" id="2683198"/>
    <lineage>
        <taxon>Bacteria</taxon>
        <taxon>Pseudomonadati</taxon>
        <taxon>Pseudomonadota</taxon>
        <taxon>Alphaproteobacteria</taxon>
        <taxon>Hyphomicrobiales</taxon>
        <taxon>Devosiaceae</taxon>
        <taxon>Devosia</taxon>
    </lineage>
</organism>
<gene>
    <name evidence="2" type="ORF">GO014_10600</name>
</gene>
<reference evidence="2 3" key="1">
    <citation type="submission" date="2019-12" db="EMBL/GenBank/DDBJ databases">
        <title>Devosia maris sp. nov., isolated from the deep seawater.</title>
        <authorList>
            <person name="Liu Y."/>
        </authorList>
    </citation>
    <scope>NUCLEOTIDE SEQUENCE [LARGE SCALE GENOMIC DNA]</scope>
    <source>
        <strain evidence="2 3">L53-10-65</strain>
    </source>
</reference>